<keyword evidence="2" id="KW-0472">Membrane</keyword>
<dbReference type="GO" id="GO:0042144">
    <property type="term" value="P:vacuole fusion, non-autophagic"/>
    <property type="evidence" value="ECO:0007669"/>
    <property type="project" value="TreeGrafter"/>
</dbReference>
<evidence type="ECO:0008006" key="5">
    <source>
        <dbReference type="Google" id="ProtNLM"/>
    </source>
</evidence>
<dbReference type="Proteomes" id="UP001217417">
    <property type="component" value="Unassembled WGS sequence"/>
</dbReference>
<evidence type="ECO:0000256" key="1">
    <source>
        <dbReference type="ARBA" id="ARBA00038069"/>
    </source>
</evidence>
<protein>
    <recommendedName>
        <fullName evidence="5">Inhibitor I9 domain-containing protein</fullName>
    </recommendedName>
</protein>
<dbReference type="GO" id="GO:0004866">
    <property type="term" value="F:endopeptidase inhibitor activity"/>
    <property type="evidence" value="ECO:0007669"/>
    <property type="project" value="TreeGrafter"/>
</dbReference>
<accession>A0AAD7VS60</accession>
<dbReference type="GeneID" id="80879571"/>
<dbReference type="Gene3D" id="3.30.70.80">
    <property type="entry name" value="Peptidase S8 propeptide/proteinase inhibitor I9"/>
    <property type="match status" value="1"/>
</dbReference>
<keyword evidence="2" id="KW-1133">Transmembrane helix</keyword>
<reference evidence="3" key="1">
    <citation type="submission" date="2023-03" db="EMBL/GenBank/DDBJ databases">
        <title>Near-Complete genome sequence of Lipomyces tetrasporous NRRL Y-64009, an oleaginous yeast capable of growing on lignocellulosic hydrolysates.</title>
        <authorList>
            <consortium name="Lawrence Berkeley National Laboratory"/>
            <person name="Jagtap S.S."/>
            <person name="Liu J.-J."/>
            <person name="Walukiewicz H.E."/>
            <person name="Pangilinan J."/>
            <person name="Lipzen A."/>
            <person name="Ahrendt S."/>
            <person name="Koriabine M."/>
            <person name="Cobaugh K."/>
            <person name="Salamov A."/>
            <person name="Yoshinaga Y."/>
            <person name="Ng V."/>
            <person name="Daum C."/>
            <person name="Grigoriev I.V."/>
            <person name="Slininger P.J."/>
            <person name="Dien B.S."/>
            <person name="Jin Y.-S."/>
            <person name="Rao C.V."/>
        </authorList>
    </citation>
    <scope>NUCLEOTIDE SEQUENCE</scope>
    <source>
        <strain evidence="3">NRRL Y-64009</strain>
    </source>
</reference>
<dbReference type="PANTHER" id="PTHR28288:SF1">
    <property type="entry name" value="INHIBITOR I9 DOMAIN-CONTAINING PROTEIN"/>
    <property type="match status" value="1"/>
</dbReference>
<evidence type="ECO:0000313" key="4">
    <source>
        <dbReference type="Proteomes" id="UP001217417"/>
    </source>
</evidence>
<sequence>MIIVRPYAILSLVLIIAIAVLSYSYMRNNDVSIFSHSSNMSTADKAASEGVTVDDNVAAAGNAQPAFASYIIRYKMLDTPDSVVNIAMKAIKDLGGSITHEYNTVMRGFAITVPKGVALKGVLAAFKEKASVADFPFAIEEDKPVST</sequence>
<dbReference type="AlphaFoldDB" id="A0AAD7VS60"/>
<dbReference type="PANTHER" id="PTHR28288">
    <property type="entry name" value="PROTEASE B INHIBITOR 2"/>
    <property type="match status" value="1"/>
</dbReference>
<name>A0AAD7VS60_9ASCO</name>
<proteinExistence type="inferred from homology"/>
<keyword evidence="2" id="KW-0812">Transmembrane</keyword>
<feature type="transmembrane region" description="Helical" evidence="2">
    <location>
        <begin position="7"/>
        <end position="26"/>
    </location>
</feature>
<dbReference type="SUPFAM" id="SSF54897">
    <property type="entry name" value="Protease propeptides/inhibitors"/>
    <property type="match status" value="1"/>
</dbReference>
<dbReference type="InterPro" id="IPR037045">
    <property type="entry name" value="S8pro/Inhibitor_I9_sf"/>
</dbReference>
<comment type="similarity">
    <text evidence="1">Belongs to the protease inhibitor I9 family.</text>
</comment>
<dbReference type="InterPro" id="IPR052471">
    <property type="entry name" value="PBI_I9"/>
</dbReference>
<gene>
    <name evidence="3" type="ORF">POJ06DRAFT_133321</name>
</gene>
<evidence type="ECO:0000256" key="2">
    <source>
        <dbReference type="SAM" id="Phobius"/>
    </source>
</evidence>
<comment type="caution">
    <text evidence="3">The sequence shown here is derived from an EMBL/GenBank/DDBJ whole genome shotgun (WGS) entry which is preliminary data.</text>
</comment>
<dbReference type="RefSeq" id="XP_056042789.1">
    <property type="nucleotide sequence ID" value="XM_056184405.1"/>
</dbReference>
<evidence type="ECO:0000313" key="3">
    <source>
        <dbReference type="EMBL" id="KAJ8099339.1"/>
    </source>
</evidence>
<dbReference type="EMBL" id="JARPMG010000007">
    <property type="protein sequence ID" value="KAJ8099339.1"/>
    <property type="molecule type" value="Genomic_DNA"/>
</dbReference>
<organism evidence="3 4">
    <name type="scientific">Lipomyces tetrasporus</name>
    <dbReference type="NCBI Taxonomy" id="54092"/>
    <lineage>
        <taxon>Eukaryota</taxon>
        <taxon>Fungi</taxon>
        <taxon>Dikarya</taxon>
        <taxon>Ascomycota</taxon>
        <taxon>Saccharomycotina</taxon>
        <taxon>Lipomycetes</taxon>
        <taxon>Lipomycetales</taxon>
        <taxon>Lipomycetaceae</taxon>
        <taxon>Lipomyces</taxon>
    </lineage>
</organism>
<keyword evidence="4" id="KW-1185">Reference proteome</keyword>